<dbReference type="Proteomes" id="UP001177003">
    <property type="component" value="Chromosome 8"/>
</dbReference>
<gene>
    <name evidence="1" type="ORF">LSALG_LOCUS38934</name>
</gene>
<dbReference type="AlphaFoldDB" id="A0AA36EKD0"/>
<accession>A0AA36EKD0</accession>
<reference evidence="1" key="1">
    <citation type="submission" date="2023-04" db="EMBL/GenBank/DDBJ databases">
        <authorList>
            <person name="Vijverberg K."/>
            <person name="Xiong W."/>
            <person name="Schranz E."/>
        </authorList>
    </citation>
    <scope>NUCLEOTIDE SEQUENCE</scope>
</reference>
<evidence type="ECO:0000313" key="2">
    <source>
        <dbReference type="Proteomes" id="UP001177003"/>
    </source>
</evidence>
<dbReference type="EMBL" id="OX465084">
    <property type="protein sequence ID" value="CAI9300281.1"/>
    <property type="molecule type" value="Genomic_DNA"/>
</dbReference>
<sequence>MMQPSLPLTPPPAPLLPPTTQHCQLIHVADSWPLVTVVCHLMPPIFSISCCRHCFVHGGLRFSVTTTAATQLDSVTQVAALAIAYCRRGATVIANHRRQLPTLLLSPVFRSCFDHHHSSPLRLLPMKREFEPCCGC</sequence>
<evidence type="ECO:0000313" key="1">
    <source>
        <dbReference type="EMBL" id="CAI9300281.1"/>
    </source>
</evidence>
<keyword evidence="2" id="KW-1185">Reference proteome</keyword>
<name>A0AA36EKD0_LACSI</name>
<organism evidence="1 2">
    <name type="scientific">Lactuca saligna</name>
    <name type="common">Willowleaf lettuce</name>
    <dbReference type="NCBI Taxonomy" id="75948"/>
    <lineage>
        <taxon>Eukaryota</taxon>
        <taxon>Viridiplantae</taxon>
        <taxon>Streptophyta</taxon>
        <taxon>Embryophyta</taxon>
        <taxon>Tracheophyta</taxon>
        <taxon>Spermatophyta</taxon>
        <taxon>Magnoliopsida</taxon>
        <taxon>eudicotyledons</taxon>
        <taxon>Gunneridae</taxon>
        <taxon>Pentapetalae</taxon>
        <taxon>asterids</taxon>
        <taxon>campanulids</taxon>
        <taxon>Asterales</taxon>
        <taxon>Asteraceae</taxon>
        <taxon>Cichorioideae</taxon>
        <taxon>Cichorieae</taxon>
        <taxon>Lactucinae</taxon>
        <taxon>Lactuca</taxon>
    </lineage>
</organism>
<protein>
    <submittedName>
        <fullName evidence="1">Uncharacterized protein</fullName>
    </submittedName>
</protein>
<proteinExistence type="predicted"/>